<keyword evidence="6" id="KW-0630">Potassium</keyword>
<evidence type="ECO:0000256" key="4">
    <source>
        <dbReference type="ARBA" id="ARBA00022538"/>
    </source>
</evidence>
<keyword evidence="5 10" id="KW-0812">Transmembrane</keyword>
<gene>
    <name evidence="11" type="ORF">EKG35_11515</name>
</gene>
<feature type="transmembrane region" description="Helical" evidence="10">
    <location>
        <begin position="74"/>
        <end position="98"/>
    </location>
</feature>
<evidence type="ECO:0000256" key="9">
    <source>
        <dbReference type="ARBA" id="ARBA00023136"/>
    </source>
</evidence>
<keyword evidence="7 10" id="KW-1133">Transmembrane helix</keyword>
<accession>A0A431UQZ2</accession>
<evidence type="ECO:0000256" key="8">
    <source>
        <dbReference type="ARBA" id="ARBA00023065"/>
    </source>
</evidence>
<evidence type="ECO:0000256" key="3">
    <source>
        <dbReference type="ARBA" id="ARBA00022475"/>
    </source>
</evidence>
<dbReference type="InterPro" id="IPR004772">
    <property type="entry name" value="TrkH"/>
</dbReference>
<dbReference type="NCBIfam" id="TIGR00933">
    <property type="entry name" value="2a38"/>
    <property type="match status" value="1"/>
</dbReference>
<feature type="transmembrane region" description="Helical" evidence="10">
    <location>
        <begin position="403"/>
        <end position="426"/>
    </location>
</feature>
<dbReference type="InterPro" id="IPR003445">
    <property type="entry name" value="Cat_transpt"/>
</dbReference>
<dbReference type="RefSeq" id="WP_126294610.1">
    <property type="nucleotide sequence ID" value="NZ_RXNR01000029.1"/>
</dbReference>
<protein>
    <submittedName>
        <fullName evidence="11">Trk family potassium uptake protein</fullName>
    </submittedName>
</protein>
<keyword evidence="9 10" id="KW-0472">Membrane</keyword>
<feature type="transmembrane region" description="Helical" evidence="10">
    <location>
        <begin position="40"/>
        <end position="62"/>
    </location>
</feature>
<organism evidence="11 12">
    <name type="scientific">Lysinibacillus telephonicus</name>
    <dbReference type="NCBI Taxonomy" id="1714840"/>
    <lineage>
        <taxon>Bacteria</taxon>
        <taxon>Bacillati</taxon>
        <taxon>Bacillota</taxon>
        <taxon>Bacilli</taxon>
        <taxon>Bacillales</taxon>
        <taxon>Bacillaceae</taxon>
        <taxon>Lysinibacillus</taxon>
    </lineage>
</organism>
<feature type="transmembrane region" description="Helical" evidence="10">
    <location>
        <begin position="12"/>
        <end position="34"/>
    </location>
</feature>
<dbReference type="GO" id="GO:0005886">
    <property type="term" value="C:plasma membrane"/>
    <property type="evidence" value="ECO:0007669"/>
    <property type="project" value="UniProtKB-SubCell"/>
</dbReference>
<keyword evidence="8" id="KW-0406">Ion transport</keyword>
<feature type="transmembrane region" description="Helical" evidence="10">
    <location>
        <begin position="349"/>
        <end position="369"/>
    </location>
</feature>
<dbReference type="OrthoDB" id="9810952at2"/>
<keyword evidence="3" id="KW-1003">Cell membrane</keyword>
<feature type="transmembrane region" description="Helical" evidence="10">
    <location>
        <begin position="129"/>
        <end position="146"/>
    </location>
</feature>
<keyword evidence="2" id="KW-0813">Transport</keyword>
<evidence type="ECO:0000256" key="2">
    <source>
        <dbReference type="ARBA" id="ARBA00022448"/>
    </source>
</evidence>
<comment type="subcellular location">
    <subcellularLocation>
        <location evidence="1">Cell membrane</location>
        <topology evidence="1">Multi-pass membrane protein</topology>
    </subcellularLocation>
</comment>
<proteinExistence type="predicted"/>
<keyword evidence="12" id="KW-1185">Reference proteome</keyword>
<reference evidence="11 12" key="1">
    <citation type="submission" date="2018-12" db="EMBL/GenBank/DDBJ databases">
        <authorList>
            <person name="Yu L."/>
        </authorList>
    </citation>
    <scope>NUCLEOTIDE SEQUENCE [LARGE SCALE GENOMIC DNA]</scope>
    <source>
        <strain evidence="11 12">S5H2222</strain>
    </source>
</reference>
<dbReference type="Pfam" id="PF02386">
    <property type="entry name" value="TrkH"/>
    <property type="match status" value="1"/>
</dbReference>
<dbReference type="PANTHER" id="PTHR32024:SF1">
    <property type="entry name" value="KTR SYSTEM POTASSIUM UPTAKE PROTEIN B"/>
    <property type="match status" value="1"/>
</dbReference>
<feature type="transmembrane region" description="Helical" evidence="10">
    <location>
        <begin position="153"/>
        <end position="172"/>
    </location>
</feature>
<feature type="transmembrane region" description="Helical" evidence="10">
    <location>
        <begin position="192"/>
        <end position="216"/>
    </location>
</feature>
<evidence type="ECO:0000256" key="5">
    <source>
        <dbReference type="ARBA" id="ARBA00022692"/>
    </source>
</evidence>
<dbReference type="EMBL" id="RXNR01000029">
    <property type="protein sequence ID" value="RTQ92666.1"/>
    <property type="molecule type" value="Genomic_DNA"/>
</dbReference>
<name>A0A431UQZ2_9BACI</name>
<dbReference type="AlphaFoldDB" id="A0A431UQZ2"/>
<evidence type="ECO:0000256" key="10">
    <source>
        <dbReference type="SAM" id="Phobius"/>
    </source>
</evidence>
<comment type="caution">
    <text evidence="11">The sequence shown here is derived from an EMBL/GenBank/DDBJ whole genome shotgun (WGS) entry which is preliminary data.</text>
</comment>
<evidence type="ECO:0000313" key="12">
    <source>
        <dbReference type="Proteomes" id="UP000276349"/>
    </source>
</evidence>
<evidence type="ECO:0000256" key="6">
    <source>
        <dbReference type="ARBA" id="ARBA00022958"/>
    </source>
</evidence>
<dbReference type="PANTHER" id="PTHR32024">
    <property type="entry name" value="TRK SYSTEM POTASSIUM UPTAKE PROTEIN TRKG-RELATED"/>
    <property type="match status" value="1"/>
</dbReference>
<sequence>MKKFKDSLDPAKLLVLGFASLILVGAFLLSMPIATENYTTLPFLDALFTATSAVCVTGLVVVDTGNTFSFFGEVVILILIQIGGLGFMTLATFLFALLGKRISFKEQLLLKEAYNAASPGGMIRLAKRILIFTAITETIGGIILAIRFSFEMPIAQAIFFGFFHSISVFNNAGFDLMGDYSSLVDYVDDPTVVLTVCSLIIIGGLGFLVINELYDYRHTRVLSLHSKVVLSMSIILTVSAVVLVFIFEYGNANTLGSLSPMGKVLGALFHGVTPRTAGANTLPIADLTHATLFLTIFLMFIGGGSGSTAGGIKVSTFAVLVTTVKSQLSGKEDVVIFKRRIEIETVLKAFTVAMSGLFIVVVVTFLLSITDRGHAFIMYLFEATSAFGTVGLSMGLTPELSPIGRILIIITMFIGRLGPLTLGFAITKRRKQEAYRHPKGKIMIG</sequence>
<dbReference type="GO" id="GO:0015379">
    <property type="term" value="F:potassium:chloride symporter activity"/>
    <property type="evidence" value="ECO:0007669"/>
    <property type="project" value="InterPro"/>
</dbReference>
<evidence type="ECO:0000256" key="7">
    <source>
        <dbReference type="ARBA" id="ARBA00022989"/>
    </source>
</evidence>
<feature type="transmembrane region" description="Helical" evidence="10">
    <location>
        <begin position="228"/>
        <end position="247"/>
    </location>
</feature>
<evidence type="ECO:0000256" key="1">
    <source>
        <dbReference type="ARBA" id="ARBA00004651"/>
    </source>
</evidence>
<keyword evidence="4" id="KW-0633">Potassium transport</keyword>
<evidence type="ECO:0000313" key="11">
    <source>
        <dbReference type="EMBL" id="RTQ92666.1"/>
    </source>
</evidence>
<dbReference type="Proteomes" id="UP000276349">
    <property type="component" value="Unassembled WGS sequence"/>
</dbReference>